<keyword evidence="4" id="KW-1185">Reference proteome</keyword>
<dbReference type="EMBL" id="FWXR01000012">
    <property type="protein sequence ID" value="SMC91981.1"/>
    <property type="molecule type" value="Genomic_DNA"/>
</dbReference>
<sequence length="385" mass="40824">MEVRGSAGNDPLIGTADDDDFFSSGGSDTINGLEGFDVIFYDDNPRGITVNYTSDVVRQITLGTVEKGDGQVDTFENLEGLYGTPFDDVFIHTEFGQPRFRGNDGADTYTGSEQAVDEIDFVLDPAGVTVDLAAGTATDGFGNAETMTSIERVRGSQFDDVITGNESANRIRSLDGNDIINTGGGNDSGSPGMGDDTVDGGEGIDEFNTDVEYASATITIGGLGNATTVESSEGFDTFVNVERLSFSDGILLLDVGAEENTGFVYRIYQSAFGRTPDVEGLAFWLGEIDNGTSKEDIADGIIAASEFADRYGTNVNNMAFVDLLYQNVLGRSGEDAGVSFWVSALESGNLSRDDTLVLFADSSETIDLVGSVLGDGLFISYEQFA</sequence>
<dbReference type="SUPFAM" id="SSF51120">
    <property type="entry name" value="beta-Roll"/>
    <property type="match status" value="2"/>
</dbReference>
<dbReference type="Proteomes" id="UP000192656">
    <property type="component" value="Unassembled WGS sequence"/>
</dbReference>
<evidence type="ECO:0000256" key="1">
    <source>
        <dbReference type="SAM" id="MobiDB-lite"/>
    </source>
</evidence>
<evidence type="ECO:0000259" key="2">
    <source>
        <dbReference type="Pfam" id="PF13946"/>
    </source>
</evidence>
<dbReference type="AlphaFoldDB" id="A0A1W2D3I8"/>
<proteinExistence type="predicted"/>
<gene>
    <name evidence="3" type="ORF">SAMN06297251_11296</name>
</gene>
<evidence type="ECO:0000313" key="4">
    <source>
        <dbReference type="Proteomes" id="UP000192656"/>
    </source>
</evidence>
<dbReference type="Gene3D" id="1.10.3130.20">
    <property type="entry name" value="Phycobilisome linker domain"/>
    <property type="match status" value="1"/>
</dbReference>
<evidence type="ECO:0000313" key="3">
    <source>
        <dbReference type="EMBL" id="SMC91981.1"/>
    </source>
</evidence>
<dbReference type="RefSeq" id="WP_084410716.1">
    <property type="nucleotide sequence ID" value="NZ_FWXR01000012.1"/>
</dbReference>
<dbReference type="Gene3D" id="2.150.10.10">
    <property type="entry name" value="Serralysin-like metalloprotease, C-terminal"/>
    <property type="match status" value="1"/>
</dbReference>
<dbReference type="STRING" id="937218.SAMN06297251_11296"/>
<feature type="domain" description="DUF4214" evidence="2">
    <location>
        <begin position="298"/>
        <end position="367"/>
    </location>
</feature>
<dbReference type="GO" id="GO:0005509">
    <property type="term" value="F:calcium ion binding"/>
    <property type="evidence" value="ECO:0007669"/>
    <property type="project" value="InterPro"/>
</dbReference>
<dbReference type="InterPro" id="IPR025282">
    <property type="entry name" value="DUF4214"/>
</dbReference>
<dbReference type="Pfam" id="PF00353">
    <property type="entry name" value="HemolysinCabind"/>
    <property type="match status" value="3"/>
</dbReference>
<reference evidence="3 4" key="1">
    <citation type="submission" date="2017-04" db="EMBL/GenBank/DDBJ databases">
        <authorList>
            <person name="Afonso C.L."/>
            <person name="Miller P.J."/>
            <person name="Scott M.A."/>
            <person name="Spackman E."/>
            <person name="Goraichik I."/>
            <person name="Dimitrov K.M."/>
            <person name="Suarez D.L."/>
            <person name="Swayne D.E."/>
        </authorList>
    </citation>
    <scope>NUCLEOTIDE SEQUENCE [LARGE SCALE GENOMIC DNA]</scope>
    <source>
        <strain evidence="3 4">CGMCC 1.10972</strain>
    </source>
</reference>
<protein>
    <recommendedName>
        <fullName evidence="2">DUF4214 domain-containing protein</fullName>
    </recommendedName>
</protein>
<dbReference type="InterPro" id="IPR011049">
    <property type="entry name" value="Serralysin-like_metalloprot_C"/>
</dbReference>
<dbReference type="InterPro" id="IPR001343">
    <property type="entry name" value="Hemolysn_Ca-bd"/>
</dbReference>
<accession>A0A1W2D3I8</accession>
<feature type="region of interest" description="Disordered" evidence="1">
    <location>
        <begin position="1"/>
        <end position="21"/>
    </location>
</feature>
<organism evidence="3 4">
    <name type="scientific">Fulvimarina manganoxydans</name>
    <dbReference type="NCBI Taxonomy" id="937218"/>
    <lineage>
        <taxon>Bacteria</taxon>
        <taxon>Pseudomonadati</taxon>
        <taxon>Pseudomonadota</taxon>
        <taxon>Alphaproteobacteria</taxon>
        <taxon>Hyphomicrobiales</taxon>
        <taxon>Aurantimonadaceae</taxon>
        <taxon>Fulvimarina</taxon>
    </lineage>
</organism>
<dbReference type="InterPro" id="IPR038255">
    <property type="entry name" value="PBS_linker_sf"/>
</dbReference>
<name>A0A1W2D3I8_9HYPH</name>
<dbReference type="Pfam" id="PF13946">
    <property type="entry name" value="DUF4214"/>
    <property type="match status" value="1"/>
</dbReference>